<dbReference type="Proteomes" id="UP000001194">
    <property type="component" value="Unassembled WGS sequence"/>
</dbReference>
<dbReference type="RefSeq" id="XP_001881367.1">
    <property type="nucleotide sequence ID" value="XM_001881332.1"/>
</dbReference>
<dbReference type="InParanoid" id="B0DB02"/>
<accession>B0DB02</accession>
<keyword evidence="4" id="KW-1185">Reference proteome</keyword>
<dbReference type="HOGENOM" id="CLU_953363_0_0_1"/>
<dbReference type="Pfam" id="PF18802">
    <property type="entry name" value="CxC1"/>
    <property type="match status" value="1"/>
</dbReference>
<dbReference type="InterPro" id="IPR041320">
    <property type="entry name" value="CxC1"/>
</dbReference>
<proteinExistence type="predicted"/>
<dbReference type="AlphaFoldDB" id="B0DB02"/>
<evidence type="ECO:0000313" key="3">
    <source>
        <dbReference type="EMBL" id="EDR08297.1"/>
    </source>
</evidence>
<evidence type="ECO:0000256" key="1">
    <source>
        <dbReference type="SAM" id="MobiDB-lite"/>
    </source>
</evidence>
<evidence type="ECO:0000259" key="2">
    <source>
        <dbReference type="Pfam" id="PF18802"/>
    </source>
</evidence>
<protein>
    <submittedName>
        <fullName evidence="3">Predicted protein</fullName>
    </submittedName>
</protein>
<dbReference type="GeneID" id="6077027"/>
<feature type="domain" description="CxC1-like cysteine cluster associated with KDZ transposases" evidence="2">
    <location>
        <begin position="141"/>
        <end position="208"/>
    </location>
</feature>
<name>B0DB02_LACBS</name>
<dbReference type="KEGG" id="lbc:LACBIDRAFT_297833"/>
<sequence length="292" mass="33010">MSMYKKKPAKSLPPENAGLFPVDTAPKSLKAHKAVKGNLYTPAGHFVQPFKPGVSKKADPFQPLATTLTFENEGDTVQLPGKKQKQFQRWETKVLPSLMEPYVKLLHETDSLRDMAQVRSRRGCAGCGSGRQLNVACIFFECIEILSLCNCTSPALQLLELGFFPCAPVNPSLAVDLNMLEFVNELFVNAAPNTTAWCETLETFLGNRRYKLTTRNSLCHRFGSAMQWYATLIDKKNLLVNNYLDDMRSSIKVSEDYEIEQDEEMDQDKNVGIEQDENVEMADDYESLRVYE</sequence>
<feature type="compositionally biased region" description="Acidic residues" evidence="1">
    <location>
        <begin position="256"/>
        <end position="266"/>
    </location>
</feature>
<dbReference type="OrthoDB" id="2666777at2759"/>
<organism evidence="4">
    <name type="scientific">Laccaria bicolor (strain S238N-H82 / ATCC MYA-4686)</name>
    <name type="common">Bicoloured deceiver</name>
    <name type="synonym">Laccaria laccata var. bicolor</name>
    <dbReference type="NCBI Taxonomy" id="486041"/>
    <lineage>
        <taxon>Eukaryota</taxon>
        <taxon>Fungi</taxon>
        <taxon>Dikarya</taxon>
        <taxon>Basidiomycota</taxon>
        <taxon>Agaricomycotina</taxon>
        <taxon>Agaricomycetes</taxon>
        <taxon>Agaricomycetidae</taxon>
        <taxon>Agaricales</taxon>
        <taxon>Agaricineae</taxon>
        <taxon>Hydnangiaceae</taxon>
        <taxon>Laccaria</taxon>
    </lineage>
</organism>
<reference evidence="3 4" key="1">
    <citation type="journal article" date="2008" name="Nature">
        <title>The genome of Laccaria bicolor provides insights into mycorrhizal symbiosis.</title>
        <authorList>
            <person name="Martin F."/>
            <person name="Aerts A."/>
            <person name="Ahren D."/>
            <person name="Brun A."/>
            <person name="Danchin E.G.J."/>
            <person name="Duchaussoy F."/>
            <person name="Gibon J."/>
            <person name="Kohler A."/>
            <person name="Lindquist E."/>
            <person name="Pereda V."/>
            <person name="Salamov A."/>
            <person name="Shapiro H.J."/>
            <person name="Wuyts J."/>
            <person name="Blaudez D."/>
            <person name="Buee M."/>
            <person name="Brokstein P."/>
            <person name="Canbaeck B."/>
            <person name="Cohen D."/>
            <person name="Courty P.E."/>
            <person name="Coutinho P.M."/>
            <person name="Delaruelle C."/>
            <person name="Detter J.C."/>
            <person name="Deveau A."/>
            <person name="DiFazio S."/>
            <person name="Duplessis S."/>
            <person name="Fraissinet-Tachet L."/>
            <person name="Lucic E."/>
            <person name="Frey-Klett P."/>
            <person name="Fourrey C."/>
            <person name="Feussner I."/>
            <person name="Gay G."/>
            <person name="Grimwood J."/>
            <person name="Hoegger P.J."/>
            <person name="Jain P."/>
            <person name="Kilaru S."/>
            <person name="Labbe J."/>
            <person name="Lin Y.C."/>
            <person name="Legue V."/>
            <person name="Le Tacon F."/>
            <person name="Marmeisse R."/>
            <person name="Melayah D."/>
            <person name="Montanini B."/>
            <person name="Muratet M."/>
            <person name="Nehls U."/>
            <person name="Niculita-Hirzel H."/>
            <person name="Oudot-Le Secq M.P."/>
            <person name="Peter M."/>
            <person name="Quesneville H."/>
            <person name="Rajashekar B."/>
            <person name="Reich M."/>
            <person name="Rouhier N."/>
            <person name="Schmutz J."/>
            <person name="Yin T."/>
            <person name="Chalot M."/>
            <person name="Henrissat B."/>
            <person name="Kuees U."/>
            <person name="Lucas S."/>
            <person name="Van de Peer Y."/>
            <person name="Podila G.K."/>
            <person name="Polle A."/>
            <person name="Pukkila P.J."/>
            <person name="Richardson P.M."/>
            <person name="Rouze P."/>
            <person name="Sanders I.R."/>
            <person name="Stajich J.E."/>
            <person name="Tunlid A."/>
            <person name="Tuskan G."/>
            <person name="Grigoriev I.V."/>
        </authorList>
    </citation>
    <scope>NUCLEOTIDE SEQUENCE [LARGE SCALE GENOMIC DNA]</scope>
    <source>
        <strain evidence="4">S238N-H82 / ATCC MYA-4686</strain>
    </source>
</reference>
<feature type="region of interest" description="Disordered" evidence="1">
    <location>
        <begin position="256"/>
        <end position="277"/>
    </location>
</feature>
<dbReference type="EMBL" id="DS547102">
    <property type="protein sequence ID" value="EDR08297.1"/>
    <property type="molecule type" value="Genomic_DNA"/>
</dbReference>
<gene>
    <name evidence="3" type="ORF">LACBIDRAFT_297833</name>
</gene>
<evidence type="ECO:0000313" key="4">
    <source>
        <dbReference type="Proteomes" id="UP000001194"/>
    </source>
</evidence>